<keyword evidence="5" id="KW-1185">Reference proteome</keyword>
<dbReference type="STRING" id="1449983.GCA_000647835_00813"/>
<dbReference type="GO" id="GO:0003723">
    <property type="term" value="F:RNA binding"/>
    <property type="evidence" value="ECO:0007669"/>
    <property type="project" value="UniProtKB-KW"/>
</dbReference>
<dbReference type="Gene3D" id="3.10.290.10">
    <property type="entry name" value="RNA-binding S4 domain"/>
    <property type="match status" value="1"/>
</dbReference>
<organism evidence="3 6">
    <name type="scientific">Sporolactobacillus terrae</name>
    <dbReference type="NCBI Taxonomy" id="269673"/>
    <lineage>
        <taxon>Bacteria</taxon>
        <taxon>Bacillati</taxon>
        <taxon>Bacillota</taxon>
        <taxon>Bacilli</taxon>
        <taxon>Bacillales</taxon>
        <taxon>Sporolactobacillaceae</taxon>
        <taxon>Sporolactobacillus</taxon>
    </lineage>
</organism>
<sequence length="257" mass="29018">MSVYEHFRPEERALIDHFLDLIDQVSQRYIPRLTDFMDPRQQTILKSLIGKNDAVHLSFFGGYGHAERARALLLPPYVEPDTDPFQLAYLDVRYPAKFGSIAHPELLGALLGSGISRNKIGDLLIGDGQAQFICVKELEPYFMLHLTSVGRMSVSCRSISQKSLLHTDDAWTYSEGTVSSLRLDTLLSEIYHLPRAKASEAIARGWAKVNWEIVEKRNFDICEGDVISLRGHGRSKIISCGGLTKKNKIRLQYGRLN</sequence>
<dbReference type="SMART" id="SM00363">
    <property type="entry name" value="S4"/>
    <property type="match status" value="1"/>
</dbReference>
<evidence type="ECO:0000313" key="4">
    <source>
        <dbReference type="EMBL" id="QAA22277.1"/>
    </source>
</evidence>
<evidence type="ECO:0000259" key="2">
    <source>
        <dbReference type="SMART" id="SM00363"/>
    </source>
</evidence>
<dbReference type="Pfam" id="PF17774">
    <property type="entry name" value="YlmH_RBD"/>
    <property type="match status" value="1"/>
</dbReference>
<proteinExistence type="predicted"/>
<dbReference type="PROSITE" id="PS50889">
    <property type="entry name" value="S4"/>
    <property type="match status" value="1"/>
</dbReference>
<accession>A0A410D829</accession>
<evidence type="ECO:0000313" key="3">
    <source>
        <dbReference type="EMBL" id="BBN98587.1"/>
    </source>
</evidence>
<reference evidence="3 6" key="2">
    <citation type="submission" date="2019-09" db="EMBL/GenBank/DDBJ databases">
        <title>Complete genome sequence of Sporolactobacillus terrae 70-3.</title>
        <authorList>
            <person name="Tanaka N."/>
            <person name="Shiwa Y."/>
            <person name="Fujita N."/>
            <person name="Tanasupawat S."/>
        </authorList>
    </citation>
    <scope>NUCLEOTIDE SEQUENCE [LARGE SCALE GENOMIC DNA]</scope>
    <source>
        <strain evidence="3 6">70-3</strain>
    </source>
</reference>
<dbReference type="InterPro" id="IPR048443">
    <property type="entry name" value="RqcP2_N"/>
</dbReference>
<gene>
    <name evidence="4" type="ORF">C0674_06395</name>
    <name evidence="3" type="ORF">St703_12920</name>
</gene>
<dbReference type="CDD" id="cd00165">
    <property type="entry name" value="S4"/>
    <property type="match status" value="1"/>
</dbReference>
<dbReference type="Gene3D" id="3.30.1370.160">
    <property type="match status" value="1"/>
</dbReference>
<evidence type="ECO:0000313" key="6">
    <source>
        <dbReference type="Proteomes" id="UP000326951"/>
    </source>
</evidence>
<dbReference type="InterPro" id="IPR036986">
    <property type="entry name" value="S4_RNA-bd_sf"/>
</dbReference>
<dbReference type="EMBL" id="CP025688">
    <property type="protein sequence ID" value="QAA22277.1"/>
    <property type="molecule type" value="Genomic_DNA"/>
</dbReference>
<dbReference type="AlphaFoldDB" id="A0A410D829"/>
<dbReference type="Proteomes" id="UP000285882">
    <property type="component" value="Chromosome"/>
</dbReference>
<dbReference type="EMBL" id="AP021853">
    <property type="protein sequence ID" value="BBN98587.1"/>
    <property type="molecule type" value="Genomic_DNA"/>
</dbReference>
<evidence type="ECO:0000256" key="1">
    <source>
        <dbReference type="PROSITE-ProRule" id="PRU00182"/>
    </source>
</evidence>
<dbReference type="InterPro" id="IPR040591">
    <property type="entry name" value="RqcP2_RBD"/>
</dbReference>
<dbReference type="SUPFAM" id="SSF55174">
    <property type="entry name" value="Alpha-L RNA-binding motif"/>
    <property type="match status" value="1"/>
</dbReference>
<dbReference type="RefSeq" id="WP_028977890.1">
    <property type="nucleotide sequence ID" value="NZ_AP021853.1"/>
</dbReference>
<dbReference type="Proteomes" id="UP000326951">
    <property type="component" value="Chromosome"/>
</dbReference>
<reference evidence="4 5" key="1">
    <citation type="submission" date="2018-01" db="EMBL/GenBank/DDBJ databases">
        <title>Complete genome sequencing of Sporolactobacillus terrae DLG3.</title>
        <authorList>
            <person name="Nam Y.-D."/>
            <person name="Kang J."/>
            <person name="Chung W.-H."/>
        </authorList>
    </citation>
    <scope>NUCLEOTIDE SEQUENCE [LARGE SCALE GENOMIC DNA]</scope>
    <source>
        <strain evidence="4 5">DLG3</strain>
    </source>
</reference>
<protein>
    <submittedName>
        <fullName evidence="3 4">RNA-binding protein</fullName>
    </submittedName>
</protein>
<keyword evidence="1" id="KW-0694">RNA-binding</keyword>
<dbReference type="InterPro" id="IPR012677">
    <property type="entry name" value="Nucleotide-bd_a/b_plait_sf"/>
</dbReference>
<name>A0A410D829_9BACL</name>
<dbReference type="InterPro" id="IPR002942">
    <property type="entry name" value="S4_RNA-bd"/>
</dbReference>
<dbReference type="Gene3D" id="3.30.70.330">
    <property type="match status" value="1"/>
</dbReference>
<dbReference type="Pfam" id="PF21278">
    <property type="entry name" value="YlmH_1st"/>
    <property type="match status" value="1"/>
</dbReference>
<evidence type="ECO:0000313" key="5">
    <source>
        <dbReference type="Proteomes" id="UP000285882"/>
    </source>
</evidence>
<feature type="domain" description="RNA-binding S4" evidence="2">
    <location>
        <begin position="181"/>
        <end position="243"/>
    </location>
</feature>